<dbReference type="RefSeq" id="WP_289725311.1">
    <property type="nucleotide sequence ID" value="NZ_JAUDUY010000004.1"/>
</dbReference>
<evidence type="ECO:0000313" key="3">
    <source>
        <dbReference type="Proteomes" id="UP001174839"/>
    </source>
</evidence>
<dbReference type="InterPro" id="IPR006179">
    <property type="entry name" value="5_nucleotidase/apyrase"/>
</dbReference>
<dbReference type="Pfam" id="PF02872">
    <property type="entry name" value="5_nucleotid_C"/>
    <property type="match status" value="1"/>
</dbReference>
<dbReference type="Gene3D" id="3.90.780.10">
    <property type="entry name" value="5'-Nucleotidase, C-terminal domain"/>
    <property type="match status" value="1"/>
</dbReference>
<comment type="caution">
    <text evidence="2">The sequence shown here is derived from an EMBL/GenBank/DDBJ whole genome shotgun (WGS) entry which is preliminary data.</text>
</comment>
<accession>A0ABT7WGA5</accession>
<gene>
    <name evidence="2" type="ORF">QU605_10745</name>
</gene>
<dbReference type="Proteomes" id="UP001174839">
    <property type="component" value="Unassembled WGS sequence"/>
</dbReference>
<reference evidence="2" key="1">
    <citation type="submission" date="2023-06" db="EMBL/GenBank/DDBJ databases">
        <title>Robiginitalea aurantiacus sp. nov. and Algoriphagus sediminis sp. nov., isolated from coastal sediment.</title>
        <authorList>
            <person name="Zhou Z.Y."/>
            <person name="An J."/>
            <person name="Jia Y.W."/>
            <person name="Du Z.J."/>
        </authorList>
    </citation>
    <scope>NUCLEOTIDE SEQUENCE</scope>
    <source>
        <strain evidence="2">M39</strain>
    </source>
</reference>
<dbReference type="PRINTS" id="PR01607">
    <property type="entry name" value="APYRASEFAMLY"/>
</dbReference>
<sequence length="257" mass="28571">MKQIFSKVFVLLIVLLGLWSCKQNPSVGNDLKASQILIDTTLATSDSINAFIEPYRSHLNSVLDAPLCYATDHITKTEGKWNTPLGNLMADLMRERAGAVLQTRENIKVDLALHNFGGMRTAIAKGDVTERTAFEVMPFENKLVVAGISGKGIKKMVDFLIGSTRPHPISGMQIILDSKGAVKSLSIDGEPVEDERIYYVATSDYLVGGGDRMRFFQEKVSVYDTGYKIRNAMIDYFKAADTLRPQIDNRFIQLDSL</sequence>
<dbReference type="PANTHER" id="PTHR11575:SF24">
    <property type="entry name" value="5'-NUCLEOTIDASE"/>
    <property type="match status" value="1"/>
</dbReference>
<dbReference type="InterPro" id="IPR036907">
    <property type="entry name" value="5'-Nucleotdase_C_sf"/>
</dbReference>
<name>A0ABT7WGA5_9FLAO</name>
<evidence type="ECO:0000313" key="2">
    <source>
        <dbReference type="EMBL" id="MDM9631953.1"/>
    </source>
</evidence>
<dbReference type="EMBL" id="JAUDUY010000004">
    <property type="protein sequence ID" value="MDM9631953.1"/>
    <property type="molecule type" value="Genomic_DNA"/>
</dbReference>
<keyword evidence="3" id="KW-1185">Reference proteome</keyword>
<evidence type="ECO:0000259" key="1">
    <source>
        <dbReference type="Pfam" id="PF02872"/>
    </source>
</evidence>
<organism evidence="2 3">
    <name type="scientific">Robiginitalea aurantiaca</name>
    <dbReference type="NCBI Taxonomy" id="3056915"/>
    <lineage>
        <taxon>Bacteria</taxon>
        <taxon>Pseudomonadati</taxon>
        <taxon>Bacteroidota</taxon>
        <taxon>Flavobacteriia</taxon>
        <taxon>Flavobacteriales</taxon>
        <taxon>Flavobacteriaceae</taxon>
        <taxon>Robiginitalea</taxon>
    </lineage>
</organism>
<feature type="domain" description="5'-Nucleotidase C-terminal" evidence="1">
    <location>
        <begin position="80"/>
        <end position="217"/>
    </location>
</feature>
<proteinExistence type="predicted"/>
<dbReference type="SUPFAM" id="SSF55816">
    <property type="entry name" value="5'-nucleotidase (syn. UDP-sugar hydrolase), C-terminal domain"/>
    <property type="match status" value="1"/>
</dbReference>
<dbReference type="InterPro" id="IPR008334">
    <property type="entry name" value="5'-Nucleotdase_C"/>
</dbReference>
<dbReference type="PANTHER" id="PTHR11575">
    <property type="entry name" value="5'-NUCLEOTIDASE-RELATED"/>
    <property type="match status" value="1"/>
</dbReference>
<protein>
    <submittedName>
        <fullName evidence="2">5'-nucleotidase C-terminal domain-containing protein</fullName>
    </submittedName>
</protein>